<dbReference type="InterPro" id="IPR013766">
    <property type="entry name" value="Thioredoxin_domain"/>
</dbReference>
<sequence length="218" mass="22971">DALPISCRALGPVIEQAVADRDGSIELAKVDTDANQALAASFGIQGIPAVKAFKDGRVVAEFTGAQPKPAVERFLDELLPSEADGLVSAGDEPSLRRALELEPGRADAAVPLARLLAERGEDDAALEVLGNVAGSFTADGLAARIRARGDARLEAAFSALDEGDTERGLDELIAGIRESDDGERRDALRRIVVGVLDDLGVEHPLARETRRKLAAALY</sequence>
<dbReference type="Gene3D" id="3.40.30.10">
    <property type="entry name" value="Glutaredoxin"/>
    <property type="match status" value="1"/>
</dbReference>
<dbReference type="Pfam" id="PF14561">
    <property type="entry name" value="TPR_20"/>
    <property type="match status" value="1"/>
</dbReference>
<gene>
    <name evidence="4" type="ORF">AVDCRST_MAG69-2945</name>
</gene>
<feature type="non-terminal residue" evidence="4">
    <location>
        <position position="1"/>
    </location>
</feature>
<name>A0A6J4TD05_9ACTN</name>
<accession>A0A6J4TD05</accession>
<dbReference type="GO" id="GO:0005737">
    <property type="term" value="C:cytoplasm"/>
    <property type="evidence" value="ECO:0007669"/>
    <property type="project" value="TreeGrafter"/>
</dbReference>
<comment type="similarity">
    <text evidence="1">Belongs to the thioredoxin family.</text>
</comment>
<dbReference type="CDD" id="cd02947">
    <property type="entry name" value="TRX_family"/>
    <property type="match status" value="1"/>
</dbReference>
<dbReference type="AlphaFoldDB" id="A0A6J4TD05"/>
<evidence type="ECO:0000256" key="2">
    <source>
        <dbReference type="ARBA" id="ARBA00023284"/>
    </source>
</evidence>
<evidence type="ECO:0000256" key="1">
    <source>
        <dbReference type="ARBA" id="ARBA00008987"/>
    </source>
</evidence>
<dbReference type="GO" id="GO:0006950">
    <property type="term" value="P:response to stress"/>
    <property type="evidence" value="ECO:0007669"/>
    <property type="project" value="UniProtKB-ARBA"/>
</dbReference>
<dbReference type="PANTHER" id="PTHR45663">
    <property type="entry name" value="GEO12009P1"/>
    <property type="match status" value="1"/>
</dbReference>
<keyword evidence="2" id="KW-0676">Redox-active center</keyword>
<proteinExistence type="inferred from homology"/>
<protein>
    <submittedName>
        <fullName evidence="4">FIG000875: Thioredoxin domain-containing protein EC-YbbN</fullName>
    </submittedName>
</protein>
<evidence type="ECO:0000313" key="4">
    <source>
        <dbReference type="EMBL" id="CAA9519070.1"/>
    </source>
</evidence>
<feature type="domain" description="Thioredoxin" evidence="3">
    <location>
        <begin position="1"/>
        <end position="80"/>
    </location>
</feature>
<dbReference type="SUPFAM" id="SSF52833">
    <property type="entry name" value="Thioredoxin-like"/>
    <property type="match status" value="1"/>
</dbReference>
<reference evidence="4" key="1">
    <citation type="submission" date="2020-02" db="EMBL/GenBank/DDBJ databases">
        <authorList>
            <person name="Meier V. D."/>
        </authorList>
    </citation>
    <scope>NUCLEOTIDE SEQUENCE</scope>
    <source>
        <strain evidence="4">AVDCRST_MAG69</strain>
    </source>
</reference>
<dbReference type="InterPro" id="IPR036249">
    <property type="entry name" value="Thioredoxin-like_sf"/>
</dbReference>
<organism evidence="4">
    <name type="scientific">uncultured Solirubrobacteraceae bacterium</name>
    <dbReference type="NCBI Taxonomy" id="1162706"/>
    <lineage>
        <taxon>Bacteria</taxon>
        <taxon>Bacillati</taxon>
        <taxon>Actinomycetota</taxon>
        <taxon>Thermoleophilia</taxon>
        <taxon>Solirubrobacterales</taxon>
        <taxon>Solirubrobacteraceae</taxon>
        <taxon>environmental samples</taxon>
    </lineage>
</organism>
<evidence type="ECO:0000259" key="3">
    <source>
        <dbReference type="PROSITE" id="PS51352"/>
    </source>
</evidence>
<dbReference type="InterPro" id="IPR011990">
    <property type="entry name" value="TPR-like_helical_dom_sf"/>
</dbReference>
<dbReference type="Gene3D" id="1.25.40.10">
    <property type="entry name" value="Tetratricopeptide repeat domain"/>
    <property type="match status" value="1"/>
</dbReference>
<dbReference type="Pfam" id="PF00085">
    <property type="entry name" value="Thioredoxin"/>
    <property type="match status" value="1"/>
</dbReference>
<dbReference type="PROSITE" id="PS51352">
    <property type="entry name" value="THIOREDOXIN_2"/>
    <property type="match status" value="1"/>
</dbReference>
<dbReference type="GO" id="GO:0015035">
    <property type="term" value="F:protein-disulfide reductase activity"/>
    <property type="evidence" value="ECO:0007669"/>
    <property type="project" value="TreeGrafter"/>
</dbReference>
<dbReference type="EMBL" id="CADCVP010000322">
    <property type="protein sequence ID" value="CAA9519070.1"/>
    <property type="molecule type" value="Genomic_DNA"/>
</dbReference>
<dbReference type="PANTHER" id="PTHR45663:SF11">
    <property type="entry name" value="GEO12009P1"/>
    <property type="match status" value="1"/>
</dbReference>